<keyword evidence="11" id="KW-1133">Transmembrane helix</keyword>
<dbReference type="GO" id="GO:0044614">
    <property type="term" value="C:nuclear pore cytoplasmic filaments"/>
    <property type="evidence" value="ECO:0007669"/>
    <property type="project" value="TreeGrafter"/>
</dbReference>
<feature type="transmembrane region" description="Helical" evidence="11">
    <location>
        <begin position="59"/>
        <end position="80"/>
    </location>
</feature>
<accession>A0A7J7M3W6</accession>
<feature type="transmembrane region" description="Helical" evidence="11">
    <location>
        <begin position="28"/>
        <end position="52"/>
    </location>
</feature>
<evidence type="ECO:0000256" key="11">
    <source>
        <dbReference type="SAM" id="Phobius"/>
    </source>
</evidence>
<evidence type="ECO:0000256" key="10">
    <source>
        <dbReference type="ARBA" id="ARBA00029983"/>
    </source>
</evidence>
<dbReference type="InterPro" id="IPR012476">
    <property type="entry name" value="GLE1"/>
</dbReference>
<evidence type="ECO:0000256" key="3">
    <source>
        <dbReference type="ARBA" id="ARBA00022448"/>
    </source>
</evidence>
<comment type="caution">
    <text evidence="12">The sequence shown here is derived from an EMBL/GenBank/DDBJ whole genome shotgun (WGS) entry which is preliminary data.</text>
</comment>
<keyword evidence="7" id="KW-0906">Nuclear pore complex</keyword>
<dbReference type="PANTHER" id="PTHR12960:SF0">
    <property type="entry name" value="MRNA EXPORT FACTOR GLE1"/>
    <property type="match status" value="1"/>
</dbReference>
<dbReference type="EMBL" id="JACGCM010001793">
    <property type="protein sequence ID" value="KAF6149567.1"/>
    <property type="molecule type" value="Genomic_DNA"/>
</dbReference>
<keyword evidence="3" id="KW-0813">Transport</keyword>
<keyword evidence="13" id="KW-1185">Reference proteome</keyword>
<evidence type="ECO:0000256" key="6">
    <source>
        <dbReference type="ARBA" id="ARBA00023010"/>
    </source>
</evidence>
<evidence type="ECO:0000256" key="1">
    <source>
        <dbReference type="ARBA" id="ARBA00004567"/>
    </source>
</evidence>
<proteinExistence type="inferred from homology"/>
<comment type="similarity">
    <text evidence="2">Belongs to the GLE1 family.</text>
</comment>
<dbReference type="PANTHER" id="PTHR12960">
    <property type="entry name" value="GLE-1-RELATED"/>
    <property type="match status" value="1"/>
</dbReference>
<evidence type="ECO:0000256" key="7">
    <source>
        <dbReference type="ARBA" id="ARBA00023132"/>
    </source>
</evidence>
<evidence type="ECO:0000256" key="9">
    <source>
        <dbReference type="ARBA" id="ARBA00026227"/>
    </source>
</evidence>
<dbReference type="GO" id="GO:0005737">
    <property type="term" value="C:cytoplasm"/>
    <property type="evidence" value="ECO:0007669"/>
    <property type="project" value="TreeGrafter"/>
</dbReference>
<evidence type="ECO:0000256" key="4">
    <source>
        <dbReference type="ARBA" id="ARBA00022816"/>
    </source>
</evidence>
<gene>
    <name evidence="12" type="ORF">GIB67_003715</name>
</gene>
<keyword evidence="11" id="KW-0812">Transmembrane</keyword>
<evidence type="ECO:0000313" key="13">
    <source>
        <dbReference type="Proteomes" id="UP000541444"/>
    </source>
</evidence>
<dbReference type="GO" id="GO:0016973">
    <property type="term" value="P:poly(A)+ mRNA export from nucleus"/>
    <property type="evidence" value="ECO:0007669"/>
    <property type="project" value="InterPro"/>
</dbReference>
<keyword evidence="5" id="KW-0653">Protein transport</keyword>
<keyword evidence="4" id="KW-0509">mRNA transport</keyword>
<evidence type="ECO:0000256" key="2">
    <source>
        <dbReference type="ARBA" id="ARBA00011056"/>
    </source>
</evidence>
<evidence type="ECO:0000256" key="5">
    <source>
        <dbReference type="ARBA" id="ARBA00022927"/>
    </source>
</evidence>
<sequence length="290" mass="32814">MSCCSSLPLFTTELLLQITGVYQTRTEFLLLLIALPIQLFLLLNLHVILVLIHCCLPEFNQAAFCCSCYTTAVLLLPVYFSTAAAYKSVATAASFTFSTAAACNSVAVVACLCVAVVTKIHRAAYHSCAVCSTVLGKRITGRMGMACEIFKCSPCQCIHCTTLDAFLKMAGFTLFRKYKSQFLKILNIISRKYVLATEARRNPELNKVFISIQLYIDKRLFFQEPTGWRLETSLSSSQFYKIEERMRRKKKKKKLRNLSTHNNQVILSFVQRGFYSLANSLRRPDRLNSE</sequence>
<feature type="transmembrane region" description="Helical" evidence="11">
    <location>
        <begin position="92"/>
        <end position="117"/>
    </location>
</feature>
<dbReference type="InterPro" id="IPR038506">
    <property type="entry name" value="GLE1-like_sf"/>
</dbReference>
<dbReference type="Gene3D" id="1.25.40.510">
    <property type="entry name" value="GLE1-like"/>
    <property type="match status" value="1"/>
</dbReference>
<evidence type="ECO:0000313" key="12">
    <source>
        <dbReference type="EMBL" id="KAF6149567.1"/>
    </source>
</evidence>
<keyword evidence="11" id="KW-0472">Membrane</keyword>
<dbReference type="Proteomes" id="UP000541444">
    <property type="component" value="Unassembled WGS sequence"/>
</dbReference>
<evidence type="ECO:0000256" key="8">
    <source>
        <dbReference type="ARBA" id="ARBA00023242"/>
    </source>
</evidence>
<dbReference type="OrthoDB" id="1933892at2759"/>
<reference evidence="12 13" key="1">
    <citation type="journal article" date="2020" name="IScience">
        <title>Genome Sequencing of the Endangered Kingdonia uniflora (Circaeasteraceae, Ranunculales) Reveals Potential Mechanisms of Evolutionary Specialization.</title>
        <authorList>
            <person name="Sun Y."/>
            <person name="Deng T."/>
            <person name="Zhang A."/>
            <person name="Moore M.J."/>
            <person name="Landis J.B."/>
            <person name="Lin N."/>
            <person name="Zhang H."/>
            <person name="Zhang X."/>
            <person name="Huang J."/>
            <person name="Zhang X."/>
            <person name="Sun H."/>
            <person name="Wang H."/>
        </authorList>
    </citation>
    <scope>NUCLEOTIDE SEQUENCE [LARGE SCALE GENOMIC DNA]</scope>
    <source>
        <strain evidence="12">TB1705</strain>
        <tissue evidence="12">Leaf</tissue>
    </source>
</reference>
<keyword evidence="6" id="KW-0811">Translocation</keyword>
<dbReference type="AlphaFoldDB" id="A0A7J7M3W6"/>
<name>A0A7J7M3W6_9MAGN</name>
<protein>
    <recommendedName>
        <fullName evidence="9">mRNA export factor GLE1</fullName>
    </recommendedName>
    <alternativeName>
        <fullName evidence="10">Nucleoporin GLE1</fullName>
    </alternativeName>
</protein>
<dbReference type="GO" id="GO:0015031">
    <property type="term" value="P:protein transport"/>
    <property type="evidence" value="ECO:0007669"/>
    <property type="project" value="UniProtKB-KW"/>
</dbReference>
<keyword evidence="8" id="KW-0539">Nucleus</keyword>
<comment type="subcellular location">
    <subcellularLocation>
        <location evidence="1">Nucleus</location>
        <location evidence="1">Nuclear pore complex</location>
    </subcellularLocation>
</comment>
<dbReference type="GO" id="GO:0005543">
    <property type="term" value="F:phospholipid binding"/>
    <property type="evidence" value="ECO:0007669"/>
    <property type="project" value="TreeGrafter"/>
</dbReference>
<dbReference type="GO" id="GO:0031369">
    <property type="term" value="F:translation initiation factor binding"/>
    <property type="evidence" value="ECO:0007669"/>
    <property type="project" value="TreeGrafter"/>
</dbReference>
<organism evidence="12 13">
    <name type="scientific">Kingdonia uniflora</name>
    <dbReference type="NCBI Taxonomy" id="39325"/>
    <lineage>
        <taxon>Eukaryota</taxon>
        <taxon>Viridiplantae</taxon>
        <taxon>Streptophyta</taxon>
        <taxon>Embryophyta</taxon>
        <taxon>Tracheophyta</taxon>
        <taxon>Spermatophyta</taxon>
        <taxon>Magnoliopsida</taxon>
        <taxon>Ranunculales</taxon>
        <taxon>Circaeasteraceae</taxon>
        <taxon>Kingdonia</taxon>
    </lineage>
</organism>
<dbReference type="GO" id="GO:0000822">
    <property type="term" value="F:inositol hexakisphosphate binding"/>
    <property type="evidence" value="ECO:0007669"/>
    <property type="project" value="TreeGrafter"/>
</dbReference>